<dbReference type="Pfam" id="PF04997">
    <property type="entry name" value="RNA_pol_Rpb1_1"/>
    <property type="match status" value="1"/>
</dbReference>
<name>A0A087UW42_STEMI</name>
<keyword evidence="4" id="KW-0548">Nucleotidyltransferase</keyword>
<evidence type="ECO:0000259" key="8">
    <source>
        <dbReference type="Pfam" id="PF04997"/>
    </source>
</evidence>
<dbReference type="GO" id="GO:0000428">
    <property type="term" value="C:DNA-directed RNA polymerase complex"/>
    <property type="evidence" value="ECO:0007669"/>
    <property type="project" value="UniProtKB-KW"/>
</dbReference>
<keyword evidence="7" id="KW-0804">Transcription</keyword>
<dbReference type="PANTHER" id="PTHR48446">
    <property type="entry name" value="DNA-DIRECTED RNA POLYMERASE SUBUNIT BETA' N-TERMINAL SECTION"/>
    <property type="match status" value="1"/>
</dbReference>
<dbReference type="EC" id="2.7.7.6" evidence="1"/>
<dbReference type="Proteomes" id="UP000054359">
    <property type="component" value="Unassembled WGS sequence"/>
</dbReference>
<keyword evidence="10" id="KW-1185">Reference proteome</keyword>
<feature type="domain" description="RNA polymerase Rpb1" evidence="8">
    <location>
        <begin position="21"/>
        <end position="119"/>
    </location>
</feature>
<evidence type="ECO:0000256" key="2">
    <source>
        <dbReference type="ARBA" id="ARBA00022478"/>
    </source>
</evidence>
<sequence>MKKSVCPYCQAINGQVKKAGFLKIIHDKYKKEKKSDPVLLEYLEEFDEVMKGNKDLKQQKDKLTQINLNPLKVLDLFKRIADEDIPLLLMNPHAGRPEHLILTKLPVPPLCIRPSVISEV</sequence>
<accession>A0A087UW42</accession>
<protein>
    <recommendedName>
        <fullName evidence="1">DNA-directed RNA polymerase</fullName>
        <ecNumber evidence="1">2.7.7.6</ecNumber>
    </recommendedName>
</protein>
<dbReference type="PANTHER" id="PTHR48446:SF1">
    <property type="entry name" value="DNA-DIRECTED RNA POLYMERASE SUBUNIT BETA' N-TERMINAL SECTION"/>
    <property type="match status" value="1"/>
</dbReference>
<evidence type="ECO:0000256" key="6">
    <source>
        <dbReference type="ARBA" id="ARBA00022833"/>
    </source>
</evidence>
<evidence type="ECO:0000256" key="7">
    <source>
        <dbReference type="ARBA" id="ARBA00023163"/>
    </source>
</evidence>
<dbReference type="OrthoDB" id="270392at2759"/>
<keyword evidence="5" id="KW-0479">Metal-binding</keyword>
<evidence type="ECO:0000256" key="1">
    <source>
        <dbReference type="ARBA" id="ARBA00012418"/>
    </source>
</evidence>
<dbReference type="AlphaFoldDB" id="A0A087UW42"/>
<dbReference type="GO" id="GO:0003899">
    <property type="term" value="F:DNA-directed RNA polymerase activity"/>
    <property type="evidence" value="ECO:0007669"/>
    <property type="project" value="UniProtKB-EC"/>
</dbReference>
<dbReference type="GO" id="GO:0046872">
    <property type="term" value="F:metal ion binding"/>
    <property type="evidence" value="ECO:0007669"/>
    <property type="project" value="UniProtKB-KW"/>
</dbReference>
<dbReference type="InterPro" id="IPR007080">
    <property type="entry name" value="RNA_pol_Rpb1_1"/>
</dbReference>
<evidence type="ECO:0000256" key="5">
    <source>
        <dbReference type="ARBA" id="ARBA00022723"/>
    </source>
</evidence>
<keyword evidence="6" id="KW-0862">Zinc</keyword>
<evidence type="ECO:0000256" key="4">
    <source>
        <dbReference type="ARBA" id="ARBA00022695"/>
    </source>
</evidence>
<dbReference type="STRING" id="407821.A0A087UW42"/>
<reference evidence="9 10" key="1">
    <citation type="submission" date="2013-11" db="EMBL/GenBank/DDBJ databases">
        <title>Genome sequencing of Stegodyphus mimosarum.</title>
        <authorList>
            <person name="Bechsgaard J."/>
        </authorList>
    </citation>
    <scope>NUCLEOTIDE SEQUENCE [LARGE SCALE GENOMIC DNA]</scope>
</reference>
<evidence type="ECO:0000256" key="3">
    <source>
        <dbReference type="ARBA" id="ARBA00022679"/>
    </source>
</evidence>
<dbReference type="EMBL" id="KK121943">
    <property type="protein sequence ID" value="KFM81581.1"/>
    <property type="molecule type" value="Genomic_DNA"/>
</dbReference>
<dbReference type="InterPro" id="IPR015700">
    <property type="entry name" value="RPC1"/>
</dbReference>
<dbReference type="GO" id="GO:0006351">
    <property type="term" value="P:DNA-templated transcription"/>
    <property type="evidence" value="ECO:0007669"/>
    <property type="project" value="InterPro"/>
</dbReference>
<organism evidence="9 10">
    <name type="scientific">Stegodyphus mimosarum</name>
    <name type="common">African social velvet spider</name>
    <dbReference type="NCBI Taxonomy" id="407821"/>
    <lineage>
        <taxon>Eukaryota</taxon>
        <taxon>Metazoa</taxon>
        <taxon>Ecdysozoa</taxon>
        <taxon>Arthropoda</taxon>
        <taxon>Chelicerata</taxon>
        <taxon>Arachnida</taxon>
        <taxon>Araneae</taxon>
        <taxon>Araneomorphae</taxon>
        <taxon>Entelegynae</taxon>
        <taxon>Eresoidea</taxon>
        <taxon>Eresidae</taxon>
        <taxon>Stegodyphus</taxon>
    </lineage>
</organism>
<proteinExistence type="predicted"/>
<evidence type="ECO:0000313" key="10">
    <source>
        <dbReference type="Proteomes" id="UP000054359"/>
    </source>
</evidence>
<gene>
    <name evidence="9" type="ORF">X975_21061</name>
</gene>
<dbReference type="SUPFAM" id="SSF64484">
    <property type="entry name" value="beta and beta-prime subunits of DNA dependent RNA-polymerase"/>
    <property type="match status" value="1"/>
</dbReference>
<keyword evidence="3" id="KW-0808">Transferase</keyword>
<keyword evidence="2 9" id="KW-0240">DNA-directed RNA polymerase</keyword>
<feature type="non-terminal residue" evidence="9">
    <location>
        <position position="120"/>
    </location>
</feature>
<dbReference type="GO" id="GO:0003677">
    <property type="term" value="F:DNA binding"/>
    <property type="evidence" value="ECO:0007669"/>
    <property type="project" value="InterPro"/>
</dbReference>
<evidence type="ECO:0000313" key="9">
    <source>
        <dbReference type="EMBL" id="KFM81581.1"/>
    </source>
</evidence>